<dbReference type="GO" id="GO:0005643">
    <property type="term" value="C:nuclear pore"/>
    <property type="evidence" value="ECO:0007669"/>
    <property type="project" value="TreeGrafter"/>
</dbReference>
<dbReference type="GO" id="GO:0016363">
    <property type="term" value="C:nuclear matrix"/>
    <property type="evidence" value="ECO:0007669"/>
    <property type="project" value="TreeGrafter"/>
</dbReference>
<dbReference type="InterPro" id="IPR016024">
    <property type="entry name" value="ARM-type_fold"/>
</dbReference>
<evidence type="ECO:0000313" key="13">
    <source>
        <dbReference type="EMBL" id="KAL0489189.1"/>
    </source>
</evidence>
<evidence type="ECO:0000256" key="4">
    <source>
        <dbReference type="ARBA" id="ARBA00022490"/>
    </source>
</evidence>
<accession>A0AAW2ZIJ0</accession>
<reference evidence="13 14" key="1">
    <citation type="submission" date="2024-03" db="EMBL/GenBank/DDBJ databases">
        <title>The Acrasis kona genome and developmental transcriptomes reveal deep origins of eukaryotic multicellular pathways.</title>
        <authorList>
            <person name="Sheikh S."/>
            <person name="Fu C.-J."/>
            <person name="Brown M.W."/>
            <person name="Baldauf S.L."/>
        </authorList>
    </citation>
    <scope>NUCLEOTIDE SEQUENCE [LARGE SCALE GENOMIC DNA]</scope>
    <source>
        <strain evidence="13 14">ATCC MYA-3509</strain>
    </source>
</reference>
<evidence type="ECO:0000259" key="12">
    <source>
        <dbReference type="Pfam" id="PF19282"/>
    </source>
</evidence>
<comment type="subcellular location">
    <subcellularLocation>
        <location evidence="1 10">Cytoplasm</location>
    </subcellularLocation>
    <subcellularLocation>
        <location evidence="10">Nucleus</location>
    </subcellularLocation>
    <text evidence="10">Shuttles between the nucleus and the cytoplasm.</text>
</comment>
<dbReference type="InterPro" id="IPR013598">
    <property type="entry name" value="Exportin-1/Importin-b-like"/>
</dbReference>
<comment type="similarity">
    <text evidence="10">Belongs to the exportin family.</text>
</comment>
<dbReference type="GO" id="GO:0031267">
    <property type="term" value="F:small GTPase binding"/>
    <property type="evidence" value="ECO:0007669"/>
    <property type="project" value="InterPro"/>
</dbReference>
<evidence type="ECO:0000256" key="1">
    <source>
        <dbReference type="ARBA" id="ARBA00004496"/>
    </source>
</evidence>
<dbReference type="Pfam" id="PF19282">
    <property type="entry name" value="Exportin-T"/>
    <property type="match status" value="1"/>
</dbReference>
<evidence type="ECO:0000256" key="5">
    <source>
        <dbReference type="ARBA" id="ARBA00022555"/>
    </source>
</evidence>
<dbReference type="AlphaFoldDB" id="A0AAW2ZIJ0"/>
<dbReference type="GO" id="GO:0005737">
    <property type="term" value="C:cytoplasm"/>
    <property type="evidence" value="ECO:0007669"/>
    <property type="project" value="UniProtKB-SubCell"/>
</dbReference>
<evidence type="ECO:0000256" key="9">
    <source>
        <dbReference type="ARBA" id="ARBA00032199"/>
    </source>
</evidence>
<dbReference type="PANTHER" id="PTHR15952">
    <property type="entry name" value="EXPORTIN-T/LOS1"/>
    <property type="match status" value="1"/>
</dbReference>
<sequence>MERLCRAESRPEVKFWSLQTLTQYFQQRSQLLQPNEVQLIKQGMMSWITEIVAKREVPSFVKGKFAQALVILFKTLYPTNWPTFFKDLFSTLNLGEAVVDLYVRILEAIDDEIVTRLIDRTPEENKRTTLIKDNMREDCIPEMVKTWYTIIEAKHPTLSPRCLKVMPGYIDWIDINLITTDSFMGLFFSLMKLKEYRNEVCDCLYEICIKGMPAVEKVNLLSRLQLPNLVSTIQYNSDEDDMFSTRVAKLTNAICVQLLECWEGSKYDQTSNAYILMTNLIPLVFKLFGDEDDETSGNVITFINNYMMQLKLKQKAKIPTNDIEKQHVASMLQIIRTKCRYRDDYNFDPLQQDEYEVGFTEYRRELLLMYKNSARLVPDMVREFTKGALLHGVTNLQTVHFSEVEIGLALFYHIGEMFNEDKEIINDVFFQQCLTAIIEANVSTHPHESVQLMYFEICGRYCKLLTLTPHLIVPVLGSFVDERGLRNKHETIRSRTTFLLLRLVKALQNQLYPYVENLYQYLKEFLIIDVAQIQSSIALKNSQASLNENNLDRSLGEKLFLFEAMGNVLSNEKVVSATRTLVLEQMLQPLLTQMDQIISGKLYNSDTTESPTFSTLLAYQIEALVYLSKGFTKGGAHLIECRSVFKKILLHNVVAISKALPNQALVAEKVILYLHRMISLFTDQDVLELFPLIVSQLFHAVQINEQVQLKDVVVLINQLITKYGTKCATLINDLLMPLVGKLFQMIDAGKYDQSLMRSEEIRQKVELHKSYFNLINNILGQNIAQVLTSSKNVGQLDQILETLIQGCNHTSQPIVKICFSILNHIVKRYTCQQPTEFNQLQGFEKYVLERIVPTCFAVPMNVEFELGDGINNQTLGDIALILKELVRSAKGQDFVVYLMQNILPQLNVSHQVMQIFIENLTSAEDKVLKRVLKDLFKQCRQQQQWQQQNKI</sequence>
<dbReference type="InterPro" id="IPR011989">
    <property type="entry name" value="ARM-like"/>
</dbReference>
<keyword evidence="14" id="KW-1185">Reference proteome</keyword>
<keyword evidence="7 10" id="KW-0539">Nucleus</keyword>
<evidence type="ECO:0000256" key="10">
    <source>
        <dbReference type="RuleBase" id="RU366037"/>
    </source>
</evidence>
<dbReference type="GO" id="GO:0071528">
    <property type="term" value="P:tRNA re-export from nucleus"/>
    <property type="evidence" value="ECO:0007669"/>
    <property type="project" value="UniProtKB-UniRule"/>
</dbReference>
<dbReference type="GO" id="GO:0000049">
    <property type="term" value="F:tRNA binding"/>
    <property type="evidence" value="ECO:0007669"/>
    <property type="project" value="UniProtKB-UniRule"/>
</dbReference>
<evidence type="ECO:0000313" key="14">
    <source>
        <dbReference type="Proteomes" id="UP001431209"/>
    </source>
</evidence>
<organism evidence="13 14">
    <name type="scientific">Acrasis kona</name>
    <dbReference type="NCBI Taxonomy" id="1008807"/>
    <lineage>
        <taxon>Eukaryota</taxon>
        <taxon>Discoba</taxon>
        <taxon>Heterolobosea</taxon>
        <taxon>Tetramitia</taxon>
        <taxon>Eutetramitia</taxon>
        <taxon>Acrasidae</taxon>
        <taxon>Acrasis</taxon>
    </lineage>
</organism>
<keyword evidence="3 10" id="KW-0813">Transport</keyword>
<dbReference type="Gene3D" id="1.25.10.10">
    <property type="entry name" value="Leucine-rich Repeat Variant"/>
    <property type="match status" value="1"/>
</dbReference>
<dbReference type="Pfam" id="PF08389">
    <property type="entry name" value="Xpo1"/>
    <property type="match status" value="1"/>
</dbReference>
<evidence type="ECO:0000256" key="3">
    <source>
        <dbReference type="ARBA" id="ARBA00022448"/>
    </source>
</evidence>
<evidence type="ECO:0000256" key="7">
    <source>
        <dbReference type="ARBA" id="ARBA00023242"/>
    </source>
</evidence>
<evidence type="ECO:0000256" key="8">
    <source>
        <dbReference type="ARBA" id="ARBA00029784"/>
    </source>
</evidence>
<protein>
    <recommendedName>
        <fullName evidence="2 10">Exportin-T</fullName>
    </recommendedName>
    <alternativeName>
        <fullName evidence="8 10">Exportin(tRNA)</fullName>
    </alternativeName>
    <alternativeName>
        <fullName evidence="9 10">tRNA exportin</fullName>
    </alternativeName>
</protein>
<evidence type="ECO:0000256" key="2">
    <source>
        <dbReference type="ARBA" id="ARBA00018928"/>
    </source>
</evidence>
<evidence type="ECO:0000259" key="11">
    <source>
        <dbReference type="Pfam" id="PF08389"/>
    </source>
</evidence>
<name>A0AAW2ZIJ0_9EUKA</name>
<keyword evidence="6 10" id="KW-0694">RNA-binding</keyword>
<dbReference type="InterPro" id="IPR040017">
    <property type="entry name" value="XPOT"/>
</dbReference>
<dbReference type="PANTHER" id="PTHR15952:SF11">
    <property type="entry name" value="EXPORTIN-T"/>
    <property type="match status" value="1"/>
</dbReference>
<feature type="domain" description="Exportin-1/Importin-beta-like" evidence="11">
    <location>
        <begin position="58"/>
        <end position="204"/>
    </location>
</feature>
<keyword evidence="5 10" id="KW-0820">tRNA-binding</keyword>
<comment type="caution">
    <text evidence="13">The sequence shown here is derived from an EMBL/GenBank/DDBJ whole genome shotgun (WGS) entry which is preliminary data.</text>
</comment>
<evidence type="ECO:0000256" key="6">
    <source>
        <dbReference type="ARBA" id="ARBA00022884"/>
    </source>
</evidence>
<dbReference type="Proteomes" id="UP001431209">
    <property type="component" value="Unassembled WGS sequence"/>
</dbReference>
<dbReference type="EMBL" id="JAOPGA020001528">
    <property type="protein sequence ID" value="KAL0489189.1"/>
    <property type="molecule type" value="Genomic_DNA"/>
</dbReference>
<keyword evidence="4 10" id="KW-0963">Cytoplasm</keyword>
<dbReference type="InterPro" id="IPR045546">
    <property type="entry name" value="Exportin-T_C"/>
</dbReference>
<proteinExistence type="inferred from homology"/>
<dbReference type="SUPFAM" id="SSF48371">
    <property type="entry name" value="ARM repeat"/>
    <property type="match status" value="1"/>
</dbReference>
<gene>
    <name evidence="13" type="ORF">AKO1_013716</name>
</gene>
<comment type="function">
    <text evidence="10">tRNA nucleus export receptor which facilitates tRNA translocation across the nuclear pore complex.</text>
</comment>
<feature type="domain" description="Exportin-T C-terminal" evidence="12">
    <location>
        <begin position="270"/>
        <end position="938"/>
    </location>
</feature>